<dbReference type="EMBL" id="CP054719">
    <property type="protein sequence ID" value="QOL19956.1"/>
    <property type="molecule type" value="Genomic_DNA"/>
</dbReference>
<dbReference type="PROSITE" id="PS01332">
    <property type="entry name" value="HTH_RRF2_1"/>
    <property type="match status" value="1"/>
</dbReference>
<dbReference type="SUPFAM" id="SSF46785">
    <property type="entry name" value="Winged helix' DNA-binding domain"/>
    <property type="match status" value="1"/>
</dbReference>
<dbReference type="InterPro" id="IPR000944">
    <property type="entry name" value="Tscrpt_reg_Rrf2"/>
</dbReference>
<dbReference type="AlphaFoldDB" id="A0A7L9RTS0"/>
<proteinExistence type="predicted"/>
<dbReference type="Gene3D" id="1.10.10.10">
    <property type="entry name" value="Winged helix-like DNA-binding domain superfamily/Winged helix DNA-binding domain"/>
    <property type="match status" value="1"/>
</dbReference>
<keyword evidence="3" id="KW-1185">Reference proteome</keyword>
<dbReference type="NCBIfam" id="TIGR00738">
    <property type="entry name" value="rrf2_super"/>
    <property type="match status" value="1"/>
</dbReference>
<evidence type="ECO:0000256" key="1">
    <source>
        <dbReference type="ARBA" id="ARBA00023125"/>
    </source>
</evidence>
<dbReference type="GO" id="GO:0003677">
    <property type="term" value="F:DNA binding"/>
    <property type="evidence" value="ECO:0007669"/>
    <property type="project" value="UniProtKB-KW"/>
</dbReference>
<dbReference type="InterPro" id="IPR036388">
    <property type="entry name" value="WH-like_DNA-bd_sf"/>
</dbReference>
<organism evidence="2 3">
    <name type="scientific">Candidatus Bodocaedibacter vickermanii</name>
    <dbReference type="NCBI Taxonomy" id="2741701"/>
    <lineage>
        <taxon>Bacteria</taxon>
        <taxon>Pseudomonadati</taxon>
        <taxon>Pseudomonadota</taxon>
        <taxon>Alphaproteobacteria</taxon>
        <taxon>Holosporales</taxon>
        <taxon>Candidatus Paracaedibacteraceae</taxon>
        <taxon>Candidatus Bodocaedibacter</taxon>
    </lineage>
</organism>
<protein>
    <submittedName>
        <fullName evidence="2">HTH-type transcriptional regulator IscR</fullName>
    </submittedName>
</protein>
<dbReference type="PANTHER" id="PTHR33221">
    <property type="entry name" value="WINGED HELIX-TURN-HELIX TRANSCRIPTIONAL REGULATOR, RRF2 FAMILY"/>
    <property type="match status" value="1"/>
</dbReference>
<dbReference type="GO" id="GO:0003700">
    <property type="term" value="F:DNA-binding transcription factor activity"/>
    <property type="evidence" value="ECO:0007669"/>
    <property type="project" value="TreeGrafter"/>
</dbReference>
<dbReference type="PROSITE" id="PS51197">
    <property type="entry name" value="HTH_RRF2_2"/>
    <property type="match status" value="1"/>
</dbReference>
<reference evidence="2 3" key="1">
    <citation type="submission" date="2020-06" db="EMBL/GenBank/DDBJ databases">
        <title>The endosymbiont of the kinetoplastid Bodo saltans is a Paracaedibacter-like alpha-proteobacterium possessing a putative toxin-antitoxin system.</title>
        <authorList>
            <person name="Midha S."/>
            <person name="Rigden D.J."/>
            <person name="Siozios S."/>
            <person name="Hurst G.D.D."/>
            <person name="Jackson A.P."/>
        </authorList>
    </citation>
    <scope>NUCLEOTIDE SEQUENCE [LARGE SCALE GENOMIC DNA]</scope>
    <source>
        <strain evidence="2">Lake Konstanz</strain>
    </source>
</reference>
<evidence type="ECO:0000313" key="3">
    <source>
        <dbReference type="Proteomes" id="UP000594001"/>
    </source>
</evidence>
<name>A0A7L9RTS0_9PROT</name>
<dbReference type="RefSeq" id="WP_350331512.1">
    <property type="nucleotide sequence ID" value="NZ_CP054719.1"/>
</dbReference>
<dbReference type="InterPro" id="IPR030489">
    <property type="entry name" value="TR_Rrf2-type_CS"/>
</dbReference>
<gene>
    <name evidence="2" type="primary">iscR</name>
    <name evidence="2" type="ORF">CPBP_00730</name>
</gene>
<sequence length="155" mass="17067">MQLGTKGRYAVTALLRLHDALKLQQVVPLSYIAETENISITYLEQLFTKLRKAGVVNSIRGQAGGYVLAREAAFVNVAEIIMAAEENILFTRCATSSHSGCTKTGMLCKTHTLWEELTNHVYGFLSSITLEDLALGKIPKTVVSGWTQHKQVVND</sequence>
<dbReference type="KEGG" id="pbal:CPBP_00730"/>
<accession>A0A7L9RTS0</accession>
<dbReference type="Pfam" id="PF02082">
    <property type="entry name" value="Rrf2"/>
    <property type="match status" value="1"/>
</dbReference>
<dbReference type="GO" id="GO:0005829">
    <property type="term" value="C:cytosol"/>
    <property type="evidence" value="ECO:0007669"/>
    <property type="project" value="TreeGrafter"/>
</dbReference>
<keyword evidence="1" id="KW-0238">DNA-binding</keyword>
<evidence type="ECO:0000313" key="2">
    <source>
        <dbReference type="EMBL" id="QOL19956.1"/>
    </source>
</evidence>
<dbReference type="InterPro" id="IPR036390">
    <property type="entry name" value="WH_DNA-bd_sf"/>
</dbReference>
<dbReference type="Proteomes" id="UP000594001">
    <property type="component" value="Chromosome"/>
</dbReference>
<dbReference type="PANTHER" id="PTHR33221:SF5">
    <property type="entry name" value="HTH-TYPE TRANSCRIPTIONAL REGULATOR ISCR"/>
    <property type="match status" value="1"/>
</dbReference>